<feature type="domain" description="Vacuolar protein sorting-associated protein 13 VPS13 adaptor binding" evidence="2">
    <location>
        <begin position="251"/>
        <end position="791"/>
    </location>
</feature>
<evidence type="ECO:0000256" key="1">
    <source>
        <dbReference type="ARBA" id="ARBA00006545"/>
    </source>
</evidence>
<organism evidence="4 5">
    <name type="scientific">Neocallimastix californiae</name>
    <dbReference type="NCBI Taxonomy" id="1754190"/>
    <lineage>
        <taxon>Eukaryota</taxon>
        <taxon>Fungi</taxon>
        <taxon>Fungi incertae sedis</taxon>
        <taxon>Chytridiomycota</taxon>
        <taxon>Chytridiomycota incertae sedis</taxon>
        <taxon>Neocallimastigomycetes</taxon>
        <taxon>Neocallimastigales</taxon>
        <taxon>Neocallimastigaceae</taxon>
        <taxon>Neocallimastix</taxon>
    </lineage>
</organism>
<dbReference type="InterPro" id="IPR026847">
    <property type="entry name" value="VPS13"/>
</dbReference>
<dbReference type="OrthoDB" id="428159at2759"/>
<dbReference type="PANTHER" id="PTHR16166:SF93">
    <property type="entry name" value="INTERMEMBRANE LIPID TRANSFER PROTEIN VPS13"/>
    <property type="match status" value="1"/>
</dbReference>
<dbReference type="Proteomes" id="UP000193920">
    <property type="component" value="Unassembled WGS sequence"/>
</dbReference>
<dbReference type="Pfam" id="PF25036">
    <property type="entry name" value="VPS13_VAB"/>
    <property type="match status" value="1"/>
</dbReference>
<protein>
    <submittedName>
        <fullName evidence="4">DUF1162-domain-containing protein</fullName>
    </submittedName>
</protein>
<gene>
    <name evidence="4" type="ORF">LY90DRAFT_68757</name>
</gene>
<dbReference type="InterPro" id="IPR009543">
    <property type="entry name" value="VPS13_VAB"/>
</dbReference>
<reference evidence="4 5" key="1">
    <citation type="submission" date="2016-08" db="EMBL/GenBank/DDBJ databases">
        <title>A Parts List for Fungal Cellulosomes Revealed by Comparative Genomics.</title>
        <authorList>
            <consortium name="DOE Joint Genome Institute"/>
            <person name="Haitjema C.H."/>
            <person name="Gilmore S.P."/>
            <person name="Henske J.K."/>
            <person name="Solomon K.V."/>
            <person name="De Groot R."/>
            <person name="Kuo A."/>
            <person name="Mondo S.J."/>
            <person name="Salamov A.A."/>
            <person name="Labutti K."/>
            <person name="Zhao Z."/>
            <person name="Chiniquy J."/>
            <person name="Barry K."/>
            <person name="Brewer H.M."/>
            <person name="Purvine S.O."/>
            <person name="Wright A.T."/>
            <person name="Boxma B."/>
            <person name="Van Alen T."/>
            <person name="Hackstein J.H."/>
            <person name="Baker S.E."/>
            <person name="Grigoriev I.V."/>
            <person name="O'Malley M.A."/>
        </authorList>
    </citation>
    <scope>NUCLEOTIDE SEQUENCE [LARGE SCALE GENOMIC DNA]</scope>
    <source>
        <strain evidence="4 5">G1</strain>
    </source>
</reference>
<name>A0A1Y2BHC3_9FUNG</name>
<dbReference type="PANTHER" id="PTHR16166">
    <property type="entry name" value="VACUOLAR PROTEIN SORTING-ASSOCIATED PROTEIN VPS13"/>
    <property type="match status" value="1"/>
</dbReference>
<accession>A0A1Y2BHC3</accession>
<dbReference type="GO" id="GO:0045324">
    <property type="term" value="P:late endosome to vacuole transport"/>
    <property type="evidence" value="ECO:0007669"/>
    <property type="project" value="TreeGrafter"/>
</dbReference>
<evidence type="ECO:0000259" key="2">
    <source>
        <dbReference type="Pfam" id="PF25036"/>
    </source>
</evidence>
<comment type="caution">
    <text evidence="4">The sequence shown here is derived from an EMBL/GenBank/DDBJ whole genome shotgun (WGS) entry which is preliminary data.</text>
</comment>
<evidence type="ECO:0000259" key="3">
    <source>
        <dbReference type="Pfam" id="PF25037"/>
    </source>
</evidence>
<dbReference type="GO" id="GO:0045053">
    <property type="term" value="P:protein retention in Golgi apparatus"/>
    <property type="evidence" value="ECO:0007669"/>
    <property type="project" value="TreeGrafter"/>
</dbReference>
<dbReference type="STRING" id="1754190.A0A1Y2BHC3"/>
<dbReference type="InterPro" id="IPR056748">
    <property type="entry name" value="VPS13-like_C"/>
</dbReference>
<dbReference type="EMBL" id="MCOG01000157">
    <property type="protein sequence ID" value="ORY34176.1"/>
    <property type="molecule type" value="Genomic_DNA"/>
</dbReference>
<comment type="similarity">
    <text evidence="1">Belongs to the VPS13 family.</text>
</comment>
<evidence type="ECO:0000313" key="4">
    <source>
        <dbReference type="EMBL" id="ORY34176.1"/>
    </source>
</evidence>
<dbReference type="GO" id="GO:0007005">
    <property type="term" value="P:mitochondrion organization"/>
    <property type="evidence" value="ECO:0007669"/>
    <property type="project" value="TreeGrafter"/>
</dbReference>
<proteinExistence type="inferred from homology"/>
<dbReference type="Pfam" id="PF25037">
    <property type="entry name" value="VPS13_C"/>
    <property type="match status" value="1"/>
</dbReference>
<feature type="domain" description="Intermembrane lipid transfer protein VPS13-like C-terminal" evidence="3">
    <location>
        <begin position="1307"/>
        <end position="1402"/>
    </location>
</feature>
<evidence type="ECO:0000313" key="5">
    <source>
        <dbReference type="Proteomes" id="UP000193920"/>
    </source>
</evidence>
<sequence>MISIENQDSISDHLLKLKLHLSFLELRISYWDFFLFEKIYSKMNKYLKNSNSSEKNKTLINNKNENLNQSSNLNMRQEKFLLHCEGIHVILIDDIKGLHIQTLDGKIDEFTFTLENWSTSLDAQVTLPIELNFFNIKNSHWEPVVEPWKLDVNIKRQDANSEFNCDLTTKDKLNINICHNTINSLLNTISNLNNKKNRNLESRKIETYPYILRNRTGSDIIIWTESKEANLDIKLVELKNNDELKIKFTNWREMREREKIIENKLNIQIKTDLWETIKSIPVDQEKTISYILRPVINIIYVLVVDIKVIENIKYVTFRSSSILRNRTNLNLDILILNYKTTQYSVGPMEDFYIPITDTFNGRIKVRPKDEKDKLYNWCNEAFNWNNFEEANTIDLNCSSTINNNNMFYFKIYNETTKNRLQKHLNMIFTIVPPFEIENLLPCSLKFDVIADNNKNVLIDSFIYPEKSYSIYECNTNNNLSLSIDIIDFQQKEKCIINNKFGSTDKYIILYNPAGFELKLTLIYLNLKTGTKRISIMSPYIIYNKSELDITIIPKKIINTNTTLNNLPLNKCVIGKLVPNLFSYNNQFISNRVYLKTSSSELSRPISFEAVGGSYNVDIPLANNNKIELGVNVTESQGKYHKVKIVTISPRYIIINNLEDDLLIKQDESQYEYKIKGFSSIYLNKILNTKKKNICLRLLNEENEWTSLINIDSIGTYYLKLIRTNYCKEDLIKVSIILKNATIYISLTKALIWPIKIINEYKDEIIIYQKNAKKRYKILPNNCNSFALDNPCDPSKIIIMEIYGMKFEINILDIKQNAPIEIIKEKRSLGNIIIQKSYEGPILIIKIQEISTLNKKITKVENTKNIQKFNLNILLSDIGISFINNEIKEFLYLSMKDIVLEFKEEELFQKAKMTIKYIQLDNQLYNALEDVILCPVMHYNNNNKEILPIIKLSFSKCKSSKYGLNYFEYFNSLIQEFSLKLDEELLYSLIEFMNFSSLQKKNINNNFNDEQSDISNMIFEDNNKLYFEVFQLQPIKANISFARAEHVDSDVNYSEVLENSTESNINRNNNSNINIFTYLADILTMAIGNIHNAPLVLDALILEHPTVDTNHLFNLIKTHYSQEILGQIHKILGSADLIGNPVNLFNSISSGVYDIFYEPIKGFSGDRPQDIGIGIATGTGKFALKTISSISSSVSQITGSVGKGLSVATMDQKFYLQRQINKPKHAIGGISSGATQLGKSVVSAISGVVEQPVNGLQKDGFNGLIKGVGKGIVGAFTKPVVGVFDLASNVSEGLKSTTNLDEFNFSRIRYPRHIGKNKILKPYNEKEAKGQYFKNQLNKGEYIDEDYISHIELSREYEMMIQTEQRLLHVNVKNNKIITEITLDELNSIEIKVNIIIIRYHNRNNPDILEIKIFIKDFEESKVFVEKANEILYLYRYENELPNQPTSYFVALFDNI</sequence>
<keyword evidence="5" id="KW-1185">Reference proteome</keyword>
<dbReference type="GO" id="GO:0006623">
    <property type="term" value="P:protein targeting to vacuole"/>
    <property type="evidence" value="ECO:0007669"/>
    <property type="project" value="TreeGrafter"/>
</dbReference>